<proteinExistence type="predicted"/>
<accession>A0ACB9X1P8</accession>
<organism evidence="1 2">
    <name type="scientific">Chaenocephalus aceratus</name>
    <name type="common">Blackfin icefish</name>
    <name type="synonym">Chaenichthys aceratus</name>
    <dbReference type="NCBI Taxonomy" id="36190"/>
    <lineage>
        <taxon>Eukaryota</taxon>
        <taxon>Metazoa</taxon>
        <taxon>Chordata</taxon>
        <taxon>Craniata</taxon>
        <taxon>Vertebrata</taxon>
        <taxon>Euteleostomi</taxon>
        <taxon>Actinopterygii</taxon>
        <taxon>Neopterygii</taxon>
        <taxon>Teleostei</taxon>
        <taxon>Neoteleostei</taxon>
        <taxon>Acanthomorphata</taxon>
        <taxon>Eupercaria</taxon>
        <taxon>Perciformes</taxon>
        <taxon>Notothenioidei</taxon>
        <taxon>Channichthyidae</taxon>
        <taxon>Chaenocephalus</taxon>
    </lineage>
</organism>
<dbReference type="EMBL" id="CM043794">
    <property type="protein sequence ID" value="KAI4819616.1"/>
    <property type="molecule type" value="Genomic_DNA"/>
</dbReference>
<dbReference type="Proteomes" id="UP001057452">
    <property type="component" value="Chromosome 10"/>
</dbReference>
<reference evidence="1" key="1">
    <citation type="submission" date="2022-05" db="EMBL/GenBank/DDBJ databases">
        <title>Chromosome-level genome of Chaenocephalus aceratus.</title>
        <authorList>
            <person name="Park H."/>
        </authorList>
    </citation>
    <scope>NUCLEOTIDE SEQUENCE</scope>
    <source>
        <strain evidence="1">KU_202001</strain>
    </source>
</reference>
<keyword evidence="2" id="KW-1185">Reference proteome</keyword>
<protein>
    <submittedName>
        <fullName evidence="1">Uncharacterized protein</fullName>
    </submittedName>
</protein>
<sequence>RGQAPSSFSRLLALFGSSLLSLASVLRGHVGDTCVPVAARVGVVIMDAAHDSLDGQISKLKGGQERAANHHSQSTLRPPLPPPHNHHTLSHQSANSLNRNTLRGGRNPIHAPVPGPGDGPTTPESVQLQDSWVLNSNVPLETRHFLFKTSSGTTPLFSSSSPGYPLTSGTVYSPPPRLLPRNTFSRSAFKLKKPSKYCSWKCAAVSAIAAAALLAILLSYFIGK</sequence>
<comment type="caution">
    <text evidence="1">The sequence shown here is derived from an EMBL/GenBank/DDBJ whole genome shotgun (WGS) entry which is preliminary data.</text>
</comment>
<gene>
    <name evidence="1" type="ORF">KUCAC02_004856</name>
</gene>
<evidence type="ECO:0000313" key="2">
    <source>
        <dbReference type="Proteomes" id="UP001057452"/>
    </source>
</evidence>
<feature type="non-terminal residue" evidence="1">
    <location>
        <position position="1"/>
    </location>
</feature>
<evidence type="ECO:0000313" key="1">
    <source>
        <dbReference type="EMBL" id="KAI4819616.1"/>
    </source>
</evidence>
<name>A0ACB9X1P8_CHAAC</name>